<proteinExistence type="predicted"/>
<organism evidence="1 2">
    <name type="scientific">Niabella ginsengisoli</name>
    <dbReference type="NCBI Taxonomy" id="522298"/>
    <lineage>
        <taxon>Bacteria</taxon>
        <taxon>Pseudomonadati</taxon>
        <taxon>Bacteroidota</taxon>
        <taxon>Chitinophagia</taxon>
        <taxon>Chitinophagales</taxon>
        <taxon>Chitinophagaceae</taxon>
        <taxon>Niabella</taxon>
    </lineage>
</organism>
<dbReference type="Proteomes" id="UP001202248">
    <property type="component" value="Unassembled WGS sequence"/>
</dbReference>
<protein>
    <submittedName>
        <fullName evidence="1">Uncharacterized protein</fullName>
    </submittedName>
</protein>
<dbReference type="RefSeq" id="WP_240831873.1">
    <property type="nucleotide sequence ID" value="NZ_JAKWBL010000004.1"/>
</dbReference>
<comment type="caution">
    <text evidence="1">The sequence shown here is derived from an EMBL/GenBank/DDBJ whole genome shotgun (WGS) entry which is preliminary data.</text>
</comment>
<reference evidence="1 2" key="1">
    <citation type="submission" date="2022-02" db="EMBL/GenBank/DDBJ databases">
        <authorList>
            <person name="Min J."/>
        </authorList>
    </citation>
    <scope>NUCLEOTIDE SEQUENCE [LARGE SCALE GENOMIC DNA]</scope>
    <source>
        <strain evidence="1 2">GR10-1</strain>
    </source>
</reference>
<dbReference type="EMBL" id="JAKWBL010000004">
    <property type="protein sequence ID" value="MCH5599845.1"/>
    <property type="molecule type" value="Genomic_DNA"/>
</dbReference>
<sequence length="123" mass="13603">MGKRLEADFNADVFYIKYSDPASKGGIVAKSIEQGKYDDVIIGLHDIAIRKGSRNYGISQSAVQTWYGLNKANAITLVFGNPLTASNFCQAKSLAVCYEDDAIFQNAAADWLRGIFQQRVLYL</sequence>
<accession>A0ABS9SNC6</accession>
<evidence type="ECO:0000313" key="1">
    <source>
        <dbReference type="EMBL" id="MCH5599845.1"/>
    </source>
</evidence>
<gene>
    <name evidence="1" type="ORF">MKP09_18970</name>
</gene>
<keyword evidence="2" id="KW-1185">Reference proteome</keyword>
<name>A0ABS9SNC6_9BACT</name>
<evidence type="ECO:0000313" key="2">
    <source>
        <dbReference type="Proteomes" id="UP001202248"/>
    </source>
</evidence>